<organism evidence="2 3">
    <name type="scientific">Dentiscutata erythropus</name>
    <dbReference type="NCBI Taxonomy" id="1348616"/>
    <lineage>
        <taxon>Eukaryota</taxon>
        <taxon>Fungi</taxon>
        <taxon>Fungi incertae sedis</taxon>
        <taxon>Mucoromycota</taxon>
        <taxon>Glomeromycotina</taxon>
        <taxon>Glomeromycetes</taxon>
        <taxon>Diversisporales</taxon>
        <taxon>Gigasporaceae</taxon>
        <taxon>Dentiscutata</taxon>
    </lineage>
</organism>
<feature type="compositionally biased region" description="Basic and acidic residues" evidence="1">
    <location>
        <begin position="308"/>
        <end position="329"/>
    </location>
</feature>
<evidence type="ECO:0000313" key="2">
    <source>
        <dbReference type="EMBL" id="CAG8635271.1"/>
    </source>
</evidence>
<feature type="compositionally biased region" description="Basic and acidic residues" evidence="1">
    <location>
        <begin position="261"/>
        <end position="279"/>
    </location>
</feature>
<evidence type="ECO:0000313" key="3">
    <source>
        <dbReference type="Proteomes" id="UP000789405"/>
    </source>
</evidence>
<proteinExistence type="predicted"/>
<feature type="compositionally biased region" description="Polar residues" evidence="1">
    <location>
        <begin position="338"/>
        <end position="350"/>
    </location>
</feature>
<reference evidence="2" key="1">
    <citation type="submission" date="2021-06" db="EMBL/GenBank/DDBJ databases">
        <authorList>
            <person name="Kallberg Y."/>
            <person name="Tangrot J."/>
            <person name="Rosling A."/>
        </authorList>
    </citation>
    <scope>NUCLEOTIDE SEQUENCE</scope>
    <source>
        <strain evidence="2">MA453B</strain>
    </source>
</reference>
<dbReference type="OrthoDB" id="2366412at2759"/>
<feature type="region of interest" description="Disordered" evidence="1">
    <location>
        <begin position="295"/>
        <end position="365"/>
    </location>
</feature>
<name>A0A9N9DCV9_9GLOM</name>
<comment type="caution">
    <text evidence="2">The sequence shown here is derived from an EMBL/GenBank/DDBJ whole genome shotgun (WGS) entry which is preliminary data.</text>
</comment>
<feature type="region of interest" description="Disordered" evidence="1">
    <location>
        <begin position="260"/>
        <end position="279"/>
    </location>
</feature>
<evidence type="ECO:0000256" key="1">
    <source>
        <dbReference type="SAM" id="MobiDB-lite"/>
    </source>
</evidence>
<feature type="non-terminal residue" evidence="2">
    <location>
        <position position="474"/>
    </location>
</feature>
<sequence>EITLGMEMFASTSSNLNPSLIDKDQLREPVTIPLIVAIKIFTKTLENRCNEIFNSKDHPPNLINNAKSACDRYNFLFHSDIKYSQGICGISGHWIIGNKEEWRNELDEMRQKEIQENALKILQNKPAGKKRNKWMQQGPLENNQPILTKKKGEQKVEDVEIEQQKKHENKISWADDAEIAFGDVEPQQTLNLNPTSKDIKLMSESIILESQGFDVSGCETKDQTEEMSKKGEGENLFGMVSFGDKQQPDDFIDNLSIGNVESKESRKNDKEMENTDEENVRALDVGFAKTSNDVEENMKTPDTGFVKMSDDNDENVRTSDIKTSDKNIRAPDAGLIPQKTSMMSPVQPQDTYHEHKSKEKSNSQEDADVTIVSEYLLKYSKVIYNALLAELESRQFLYEMDKKPRVSECPTGRRKKRGQKKRKYENKLWRHSVLVKDEGLVVRRNNVKRLHKVVVAWGTVVYDVENSLLWKGSV</sequence>
<feature type="compositionally biased region" description="Basic and acidic residues" evidence="1">
    <location>
        <begin position="351"/>
        <end position="363"/>
    </location>
</feature>
<dbReference type="Proteomes" id="UP000789405">
    <property type="component" value="Unassembled WGS sequence"/>
</dbReference>
<gene>
    <name evidence="2" type="ORF">DERYTH_LOCUS9362</name>
</gene>
<dbReference type="AlphaFoldDB" id="A0A9N9DCV9"/>
<protein>
    <submittedName>
        <fullName evidence="2">3494_t:CDS:1</fullName>
    </submittedName>
</protein>
<dbReference type="EMBL" id="CAJVPY010005093">
    <property type="protein sequence ID" value="CAG8635271.1"/>
    <property type="molecule type" value="Genomic_DNA"/>
</dbReference>
<keyword evidence="3" id="KW-1185">Reference proteome</keyword>
<accession>A0A9N9DCV9</accession>